<name>A0A1E5UW17_9POAL</name>
<accession>A0A1E5UW17</accession>
<dbReference type="OrthoDB" id="611115at2759"/>
<feature type="compositionally biased region" description="Gly residues" evidence="1">
    <location>
        <begin position="530"/>
        <end position="539"/>
    </location>
</feature>
<feature type="region of interest" description="Disordered" evidence="1">
    <location>
        <begin position="483"/>
        <end position="539"/>
    </location>
</feature>
<feature type="compositionally biased region" description="Polar residues" evidence="1">
    <location>
        <begin position="485"/>
        <end position="519"/>
    </location>
</feature>
<sequence>MGENLQVNNENSVHTRNNVKQPSPVIVNCLGYKLGDIDLLKTRRGRKSKKPPKSVITPFKGLVVIENDAILGSKNLEPSSPTSGHGNSVNEKSVDKLNCMDSGADSSFKPRDHDNLANHPAPVECKDTKVYSLEDNRISVGAHQNKYHAAALLTNNNCQVHCGNSNVIDDLALEREDEEVRFQQDCRASTESQKRIITANVTQPSTLQNGVVDKVIPYSSNMGLLPKENNCLPSENIENQMEYQSEPSKLLDLEKFILAGSDCSNQSPNNCRPVKNQRRYKDVNKDEDAVVGAVNSDFALNDVANCALDDGSNLASETVVTSDHRLQSRTLSNSESADLYIYSQPFHEPIWRTNEVSNGLVSEIIESDSALKVTVGIADLLIFPSTILPEQNHSREQDGLACATEEWKQQKQNLLDQQDGSACASEEGQLQEEHLLNQQDLEQHKSSDQETNVVNKPLVECSPEAEMEAMKITMTEGFTLPGCSLSHSQPNSPIKRSNCSMNPEQMNQQEGITSSTEFNAPSAAEPSAEGGHGQSGSGS</sequence>
<dbReference type="InterPro" id="IPR056280">
    <property type="entry name" value="AIPP2-like_SPOC"/>
</dbReference>
<reference evidence="3 4" key="1">
    <citation type="submission" date="2016-09" db="EMBL/GenBank/DDBJ databases">
        <title>The draft genome of Dichanthelium oligosanthes: A C3 panicoid grass species.</title>
        <authorList>
            <person name="Studer A.J."/>
            <person name="Schnable J.C."/>
            <person name="Brutnell T.P."/>
        </authorList>
    </citation>
    <scope>NUCLEOTIDE SEQUENCE [LARGE SCALE GENOMIC DNA]</scope>
    <source>
        <strain evidence="4">cv. Kellogg 1175</strain>
        <tissue evidence="3">Leaf</tissue>
    </source>
</reference>
<proteinExistence type="predicted"/>
<evidence type="ECO:0000256" key="1">
    <source>
        <dbReference type="SAM" id="MobiDB-lite"/>
    </source>
</evidence>
<organism evidence="3 4">
    <name type="scientific">Dichanthelium oligosanthes</name>
    <dbReference type="NCBI Taxonomy" id="888268"/>
    <lineage>
        <taxon>Eukaryota</taxon>
        <taxon>Viridiplantae</taxon>
        <taxon>Streptophyta</taxon>
        <taxon>Embryophyta</taxon>
        <taxon>Tracheophyta</taxon>
        <taxon>Spermatophyta</taxon>
        <taxon>Magnoliopsida</taxon>
        <taxon>Liliopsida</taxon>
        <taxon>Poales</taxon>
        <taxon>Poaceae</taxon>
        <taxon>PACMAD clade</taxon>
        <taxon>Panicoideae</taxon>
        <taxon>Panicodae</taxon>
        <taxon>Paniceae</taxon>
        <taxon>Dichantheliinae</taxon>
        <taxon>Dichanthelium</taxon>
    </lineage>
</organism>
<dbReference type="STRING" id="888268.A0A1E5UW17"/>
<dbReference type="EMBL" id="LWDX02061156">
    <property type="protein sequence ID" value="OEL17079.1"/>
    <property type="molecule type" value="Genomic_DNA"/>
</dbReference>
<comment type="caution">
    <text evidence="3">The sequence shown here is derived from an EMBL/GenBank/DDBJ whole genome shotgun (WGS) entry which is preliminary data.</text>
</comment>
<feature type="compositionally biased region" description="Polar residues" evidence="1">
    <location>
        <begin position="76"/>
        <end position="91"/>
    </location>
</feature>
<protein>
    <recommendedName>
        <fullName evidence="2">AIPP2-like SPOC-like domain-containing protein</fullName>
    </recommendedName>
</protein>
<keyword evidence="4" id="KW-1185">Reference proteome</keyword>
<feature type="region of interest" description="Disordered" evidence="1">
    <location>
        <begin position="74"/>
        <end position="122"/>
    </location>
</feature>
<feature type="domain" description="AIPP2-like SPOC-like" evidence="2">
    <location>
        <begin position="333"/>
        <end position="394"/>
    </location>
</feature>
<dbReference type="Pfam" id="PF23121">
    <property type="entry name" value="SPOC_AIPP2"/>
    <property type="match status" value="1"/>
</dbReference>
<evidence type="ECO:0000313" key="3">
    <source>
        <dbReference type="EMBL" id="OEL17079.1"/>
    </source>
</evidence>
<gene>
    <name evidence="3" type="ORF">BAE44_0021901</name>
</gene>
<evidence type="ECO:0000313" key="4">
    <source>
        <dbReference type="Proteomes" id="UP000095767"/>
    </source>
</evidence>
<evidence type="ECO:0000259" key="2">
    <source>
        <dbReference type="Pfam" id="PF23121"/>
    </source>
</evidence>
<dbReference type="AlphaFoldDB" id="A0A1E5UW17"/>
<dbReference type="Proteomes" id="UP000095767">
    <property type="component" value="Unassembled WGS sequence"/>
</dbReference>